<protein>
    <submittedName>
        <fullName evidence="1">Uncharacterized protein</fullName>
    </submittedName>
</protein>
<sequence>NQLFTEARILALRNFPVYYQMLVDVVNHPLSPLFYHDVEHVDKQDDLAASQLLSAETLDFLLWHHSD</sequence>
<dbReference type="EMBL" id="KN819344">
    <property type="protein sequence ID" value="KIJ14202.1"/>
    <property type="molecule type" value="Genomic_DNA"/>
</dbReference>
<dbReference type="Proteomes" id="UP000053647">
    <property type="component" value="Unassembled WGS sequence"/>
</dbReference>
<name>A0A0C9U431_PAXIN</name>
<dbReference type="AlphaFoldDB" id="A0A0C9U431"/>
<feature type="non-terminal residue" evidence="1">
    <location>
        <position position="67"/>
    </location>
</feature>
<proteinExistence type="predicted"/>
<reference evidence="2" key="2">
    <citation type="submission" date="2015-01" db="EMBL/GenBank/DDBJ databases">
        <title>Evolutionary Origins and Diversification of the Mycorrhizal Mutualists.</title>
        <authorList>
            <consortium name="DOE Joint Genome Institute"/>
            <consortium name="Mycorrhizal Genomics Consortium"/>
            <person name="Kohler A."/>
            <person name="Kuo A."/>
            <person name="Nagy L.G."/>
            <person name="Floudas D."/>
            <person name="Copeland A."/>
            <person name="Barry K.W."/>
            <person name="Cichocki N."/>
            <person name="Veneault-Fourrey C."/>
            <person name="LaButti K."/>
            <person name="Lindquist E.A."/>
            <person name="Lipzen A."/>
            <person name="Lundell T."/>
            <person name="Morin E."/>
            <person name="Murat C."/>
            <person name="Riley R."/>
            <person name="Ohm R."/>
            <person name="Sun H."/>
            <person name="Tunlid A."/>
            <person name="Henrissat B."/>
            <person name="Grigoriev I.V."/>
            <person name="Hibbett D.S."/>
            <person name="Martin F."/>
        </authorList>
    </citation>
    <scope>NUCLEOTIDE SEQUENCE [LARGE SCALE GENOMIC DNA]</scope>
    <source>
        <strain evidence="2">ATCC 200175</strain>
    </source>
</reference>
<organism evidence="1 2">
    <name type="scientific">Paxillus involutus ATCC 200175</name>
    <dbReference type="NCBI Taxonomy" id="664439"/>
    <lineage>
        <taxon>Eukaryota</taxon>
        <taxon>Fungi</taxon>
        <taxon>Dikarya</taxon>
        <taxon>Basidiomycota</taxon>
        <taxon>Agaricomycotina</taxon>
        <taxon>Agaricomycetes</taxon>
        <taxon>Agaricomycetidae</taxon>
        <taxon>Boletales</taxon>
        <taxon>Paxilineae</taxon>
        <taxon>Paxillaceae</taxon>
        <taxon>Paxillus</taxon>
    </lineage>
</organism>
<gene>
    <name evidence="1" type="ORF">PAXINDRAFT_54005</name>
</gene>
<keyword evidence="2" id="KW-1185">Reference proteome</keyword>
<evidence type="ECO:0000313" key="2">
    <source>
        <dbReference type="Proteomes" id="UP000053647"/>
    </source>
</evidence>
<reference evidence="1 2" key="1">
    <citation type="submission" date="2014-06" db="EMBL/GenBank/DDBJ databases">
        <authorList>
            <consortium name="DOE Joint Genome Institute"/>
            <person name="Kuo A."/>
            <person name="Kohler A."/>
            <person name="Nagy L.G."/>
            <person name="Floudas D."/>
            <person name="Copeland A."/>
            <person name="Barry K.W."/>
            <person name="Cichocki N."/>
            <person name="Veneault-Fourrey C."/>
            <person name="LaButti K."/>
            <person name="Lindquist E.A."/>
            <person name="Lipzen A."/>
            <person name="Lundell T."/>
            <person name="Morin E."/>
            <person name="Murat C."/>
            <person name="Sun H."/>
            <person name="Tunlid A."/>
            <person name="Henrissat B."/>
            <person name="Grigoriev I.V."/>
            <person name="Hibbett D.S."/>
            <person name="Martin F."/>
            <person name="Nordberg H.P."/>
            <person name="Cantor M.N."/>
            <person name="Hua S.X."/>
        </authorList>
    </citation>
    <scope>NUCLEOTIDE SEQUENCE [LARGE SCALE GENOMIC DNA]</scope>
    <source>
        <strain evidence="1 2">ATCC 200175</strain>
    </source>
</reference>
<accession>A0A0C9U431</accession>
<evidence type="ECO:0000313" key="1">
    <source>
        <dbReference type="EMBL" id="KIJ14202.1"/>
    </source>
</evidence>
<dbReference type="OrthoDB" id="3268677at2759"/>
<feature type="non-terminal residue" evidence="1">
    <location>
        <position position="1"/>
    </location>
</feature>
<dbReference type="HOGENOM" id="CLU_162401_0_0_1"/>